<gene>
    <name evidence="1" type="ORF">SAMN05661044_04103</name>
</gene>
<reference evidence="2" key="1">
    <citation type="submission" date="2016-10" db="EMBL/GenBank/DDBJ databases">
        <authorList>
            <person name="Varghese N."/>
            <person name="Submissions S."/>
        </authorList>
    </citation>
    <scope>NUCLEOTIDE SEQUENCE [LARGE SCALE GENOMIC DNA]</scope>
    <source>
        <strain evidence="2">DSM 18733</strain>
    </source>
</reference>
<name>A0A1H7V572_OLID1</name>
<accession>A0A1H7V572</accession>
<keyword evidence="2" id="KW-1185">Reference proteome</keyword>
<protein>
    <submittedName>
        <fullName evidence="1">Uncharacterized protein</fullName>
    </submittedName>
</protein>
<dbReference type="EMBL" id="FOAF01000006">
    <property type="protein sequence ID" value="SEM04346.1"/>
    <property type="molecule type" value="Genomic_DNA"/>
</dbReference>
<dbReference type="STRING" id="407022.SAMN05661044_04103"/>
<evidence type="ECO:0000313" key="1">
    <source>
        <dbReference type="EMBL" id="SEM04346.1"/>
    </source>
</evidence>
<evidence type="ECO:0000313" key="2">
    <source>
        <dbReference type="Proteomes" id="UP000199421"/>
    </source>
</evidence>
<organism evidence="1 2">
    <name type="scientific">Olivibacter domesticus</name>
    <name type="common">Pseudosphingobacterium domesticum</name>
    <dbReference type="NCBI Taxonomy" id="407022"/>
    <lineage>
        <taxon>Bacteria</taxon>
        <taxon>Pseudomonadati</taxon>
        <taxon>Bacteroidota</taxon>
        <taxon>Sphingobacteriia</taxon>
        <taxon>Sphingobacteriales</taxon>
        <taxon>Sphingobacteriaceae</taxon>
        <taxon>Olivibacter</taxon>
    </lineage>
</organism>
<sequence>MKGNTLFINIKVLDKKNGFQVFEFKLREICFYAQLFILLYSTRSYTFEGLHLICFIEETIMICQSHSEMNKPLKLPKAA</sequence>
<dbReference type="Proteomes" id="UP000199421">
    <property type="component" value="Unassembled WGS sequence"/>
</dbReference>
<proteinExistence type="predicted"/>
<dbReference type="AlphaFoldDB" id="A0A1H7V572"/>